<dbReference type="PANTHER" id="PTHR43341">
    <property type="entry name" value="AMINO ACID PERMEASE"/>
    <property type="match status" value="1"/>
</dbReference>
<name>A0A5N6XP70_9EURO</name>
<feature type="transmembrane region" description="Helical" evidence="6">
    <location>
        <begin position="351"/>
        <end position="376"/>
    </location>
</feature>
<feature type="region of interest" description="Disordered" evidence="5">
    <location>
        <begin position="1"/>
        <end position="38"/>
    </location>
</feature>
<feature type="transmembrane region" description="Helical" evidence="6">
    <location>
        <begin position="238"/>
        <end position="259"/>
    </location>
</feature>
<reference evidence="8" key="1">
    <citation type="submission" date="2019-04" db="EMBL/GenBank/DDBJ databases">
        <title>Friends and foes A comparative genomics study of 23 Aspergillus species from section Flavi.</title>
        <authorList>
            <consortium name="DOE Joint Genome Institute"/>
            <person name="Kjaerbolling I."/>
            <person name="Vesth T."/>
            <person name="Frisvad J.C."/>
            <person name="Nybo J.L."/>
            <person name="Theobald S."/>
            <person name="Kildgaard S."/>
            <person name="Isbrandt T."/>
            <person name="Kuo A."/>
            <person name="Sato A."/>
            <person name="Lyhne E.K."/>
            <person name="Kogle M.E."/>
            <person name="Wiebenga A."/>
            <person name="Kun R.S."/>
            <person name="Lubbers R.J."/>
            <person name="Makela M.R."/>
            <person name="Barry K."/>
            <person name="Chovatia M."/>
            <person name="Clum A."/>
            <person name="Daum C."/>
            <person name="Haridas S."/>
            <person name="He G."/>
            <person name="LaButti K."/>
            <person name="Lipzen A."/>
            <person name="Mondo S."/>
            <person name="Riley R."/>
            <person name="Salamov A."/>
            <person name="Simmons B.A."/>
            <person name="Magnuson J.K."/>
            <person name="Henrissat B."/>
            <person name="Mortensen U.H."/>
            <person name="Larsen T.O."/>
            <person name="Devries R.P."/>
            <person name="Grigoriev I.V."/>
            <person name="Machida M."/>
            <person name="Baker S.E."/>
            <person name="Andersen M.R."/>
        </authorList>
    </citation>
    <scope>NUCLEOTIDE SEQUENCE</scope>
    <source>
        <strain evidence="8">CBS 117612</strain>
    </source>
</reference>
<feature type="transmembrane region" description="Helical" evidence="6">
    <location>
        <begin position="471"/>
        <end position="491"/>
    </location>
</feature>
<dbReference type="GO" id="GO:0016020">
    <property type="term" value="C:membrane"/>
    <property type="evidence" value="ECO:0007669"/>
    <property type="project" value="UniProtKB-SubCell"/>
</dbReference>
<evidence type="ECO:0000259" key="7">
    <source>
        <dbReference type="Pfam" id="PF00324"/>
    </source>
</evidence>
<dbReference type="Proteomes" id="UP000325558">
    <property type="component" value="Unassembled WGS sequence"/>
</dbReference>
<accession>A0A5N6XP70</accession>
<feature type="transmembrane region" description="Helical" evidence="6">
    <location>
        <begin position="396"/>
        <end position="413"/>
    </location>
</feature>
<keyword evidence="4 6" id="KW-0472">Membrane</keyword>
<feature type="transmembrane region" description="Helical" evidence="6">
    <location>
        <begin position="187"/>
        <end position="207"/>
    </location>
</feature>
<feature type="transmembrane region" description="Helical" evidence="6">
    <location>
        <begin position="291"/>
        <end position="312"/>
    </location>
</feature>
<sequence length="568" mass="62286">MASTAPANIQKGGLSDPLNGDDTNGVGETEVLSPGSQKLHRKLRGREVQLFAVGGAIGTSLFVQMGAALPKGGPAGLFIGFIAYGTIALAVNECFAEMVCYMPIPSPFVRLAGHWVDDALSFAMGWNYFLAMALNIPYEIVAINVLLTYWTDKVPAAAVVVIVMTIFGILNVLTVRYFGVAEFYLSFFKIFLMLGLILYTFVTMVGGNPHRDAIGLRYWNDPGAFVSHLVPGDTGRSLGVLSCMIQGAFTITRGVLIVMRTDRMVGPKFISMAAGESERPRRVIQKAFASFGWRLMFFFCMGALCVGIVIPYNDPTLAAMLDGTKQGSGTGAASPYVISMTHFGIQVLPDIVNVLIMTSVLSAGNNVVFSASRTLYGMSLEKKAPKWVSKTNQAGLPYNAMAIAMAFCLLGFLQVSNSSATVLNWLVSCIAGSYLLNYFGTCITYLHFHASLRRQGISRDNLPYCSRFQPYTAWYALCGTGVMVLVLGYNVFLSGGWSLKSFFLNYVIIGFYVLTFVFWKIFRRTRYVGIGKADLQLGGIKREIDEYEEAEYARRRGKPVALLDRLFE</sequence>
<feature type="transmembrane region" description="Helical" evidence="6">
    <location>
        <begin position="425"/>
        <end position="450"/>
    </location>
</feature>
<dbReference type="AlphaFoldDB" id="A0A5N6XP70"/>
<feature type="transmembrane region" description="Helical" evidence="6">
    <location>
        <begin position="156"/>
        <end position="175"/>
    </location>
</feature>
<comment type="subcellular location">
    <subcellularLocation>
        <location evidence="1">Membrane</location>
        <topology evidence="1">Multi-pass membrane protein</topology>
    </subcellularLocation>
</comment>
<organism evidence="8">
    <name type="scientific">Aspergillus arachidicola</name>
    <dbReference type="NCBI Taxonomy" id="656916"/>
    <lineage>
        <taxon>Eukaryota</taxon>
        <taxon>Fungi</taxon>
        <taxon>Dikarya</taxon>
        <taxon>Ascomycota</taxon>
        <taxon>Pezizomycotina</taxon>
        <taxon>Eurotiomycetes</taxon>
        <taxon>Eurotiomycetidae</taxon>
        <taxon>Eurotiales</taxon>
        <taxon>Aspergillaceae</taxon>
        <taxon>Aspergillus</taxon>
        <taxon>Aspergillus subgen. Circumdati</taxon>
    </lineage>
</organism>
<evidence type="ECO:0000313" key="8">
    <source>
        <dbReference type="EMBL" id="KAE8334961.1"/>
    </source>
</evidence>
<proteinExistence type="predicted"/>
<protein>
    <recommendedName>
        <fullName evidence="7">Amino acid permease/ SLC12A domain-containing protein</fullName>
    </recommendedName>
</protein>
<feature type="transmembrane region" description="Helical" evidence="6">
    <location>
        <begin position="75"/>
        <end position="95"/>
    </location>
</feature>
<dbReference type="PANTHER" id="PTHR43341:SF15">
    <property type="entry name" value="GENERAL AMINO ACID PERMEASE AGP2"/>
    <property type="match status" value="1"/>
</dbReference>
<evidence type="ECO:0000256" key="1">
    <source>
        <dbReference type="ARBA" id="ARBA00004141"/>
    </source>
</evidence>
<gene>
    <name evidence="8" type="ORF">BDV24DRAFT_171760</name>
</gene>
<evidence type="ECO:0000256" key="3">
    <source>
        <dbReference type="ARBA" id="ARBA00022989"/>
    </source>
</evidence>
<dbReference type="Gene3D" id="1.20.1740.10">
    <property type="entry name" value="Amino acid/polyamine transporter I"/>
    <property type="match status" value="1"/>
</dbReference>
<dbReference type="Pfam" id="PF00324">
    <property type="entry name" value="AA_permease"/>
    <property type="match status" value="1"/>
</dbReference>
<keyword evidence="3 6" id="KW-1133">Transmembrane helix</keyword>
<dbReference type="OrthoDB" id="10062876at2759"/>
<evidence type="ECO:0000256" key="6">
    <source>
        <dbReference type="SAM" id="Phobius"/>
    </source>
</evidence>
<dbReference type="PIRSF" id="PIRSF006060">
    <property type="entry name" value="AA_transporter"/>
    <property type="match status" value="1"/>
</dbReference>
<evidence type="ECO:0000256" key="4">
    <source>
        <dbReference type="ARBA" id="ARBA00023136"/>
    </source>
</evidence>
<dbReference type="InterPro" id="IPR050524">
    <property type="entry name" value="APC_YAT"/>
</dbReference>
<dbReference type="EMBL" id="ML737237">
    <property type="protein sequence ID" value="KAE8334961.1"/>
    <property type="molecule type" value="Genomic_DNA"/>
</dbReference>
<evidence type="ECO:0000256" key="5">
    <source>
        <dbReference type="SAM" id="MobiDB-lite"/>
    </source>
</evidence>
<feature type="domain" description="Amino acid permease/ SLC12A" evidence="7">
    <location>
        <begin position="48"/>
        <end position="526"/>
    </location>
</feature>
<feature type="transmembrane region" description="Helical" evidence="6">
    <location>
        <begin position="128"/>
        <end position="150"/>
    </location>
</feature>
<feature type="transmembrane region" description="Helical" evidence="6">
    <location>
        <begin position="503"/>
        <end position="522"/>
    </location>
</feature>
<dbReference type="GO" id="GO:0015171">
    <property type="term" value="F:amino acid transmembrane transporter activity"/>
    <property type="evidence" value="ECO:0007669"/>
    <property type="project" value="TreeGrafter"/>
</dbReference>
<dbReference type="InterPro" id="IPR004841">
    <property type="entry name" value="AA-permease/SLC12A_dom"/>
</dbReference>
<evidence type="ECO:0000256" key="2">
    <source>
        <dbReference type="ARBA" id="ARBA00022692"/>
    </source>
</evidence>
<feature type="transmembrane region" description="Helical" evidence="6">
    <location>
        <begin position="48"/>
        <end position="69"/>
    </location>
</feature>
<keyword evidence="2 6" id="KW-0812">Transmembrane</keyword>